<gene>
    <name evidence="6" type="ORF">LTR69_009712</name>
</gene>
<reference evidence="6 7" key="1">
    <citation type="submission" date="2023-08" db="EMBL/GenBank/DDBJ databases">
        <title>Black Yeasts Isolated from many extreme environments.</title>
        <authorList>
            <person name="Coleine C."/>
            <person name="Stajich J.E."/>
            <person name="Selbmann L."/>
        </authorList>
    </citation>
    <scope>NUCLEOTIDE SEQUENCE [LARGE SCALE GENOMIC DNA]</scope>
    <source>
        <strain evidence="6 7">CCFEE 6328</strain>
    </source>
</reference>
<dbReference type="PANTHER" id="PTHR42877">
    <property type="entry name" value="L-ORNITHINE N(5)-MONOOXYGENASE-RELATED"/>
    <property type="match status" value="1"/>
</dbReference>
<evidence type="ECO:0008006" key="8">
    <source>
        <dbReference type="Google" id="ProtNLM"/>
    </source>
</evidence>
<keyword evidence="7" id="KW-1185">Reference proteome</keyword>
<keyword evidence="5" id="KW-0560">Oxidoreductase</keyword>
<dbReference type="SUPFAM" id="SSF51905">
    <property type="entry name" value="FAD/NAD(P)-binding domain"/>
    <property type="match status" value="2"/>
</dbReference>
<protein>
    <recommendedName>
        <fullName evidence="8">Sterigmatocystin biosynthesis monooxygenase stcW</fullName>
    </recommendedName>
</protein>
<dbReference type="InterPro" id="IPR036188">
    <property type="entry name" value="FAD/NAD-bd_sf"/>
</dbReference>
<proteinExistence type="inferred from homology"/>
<comment type="caution">
    <text evidence="6">The sequence shown here is derived from an EMBL/GenBank/DDBJ whole genome shotgun (WGS) entry which is preliminary data.</text>
</comment>
<evidence type="ECO:0000313" key="6">
    <source>
        <dbReference type="EMBL" id="KAK5052886.1"/>
    </source>
</evidence>
<dbReference type="Proteomes" id="UP001345691">
    <property type="component" value="Unassembled WGS sequence"/>
</dbReference>
<dbReference type="Gene3D" id="3.50.50.60">
    <property type="entry name" value="FAD/NAD(P)-binding domain"/>
    <property type="match status" value="2"/>
</dbReference>
<evidence type="ECO:0000256" key="5">
    <source>
        <dbReference type="ARBA" id="ARBA00023002"/>
    </source>
</evidence>
<sequence>MVASDMADHGPRVRAEQVAYASNANFVNSALTDLPPLYQHCIDDLRRIKVICIGAGFSGVLTGIRFPQRIPNLDLTIYEKNEQVGGTWFENNYPGVRCDVPSAAYQYTFESNTQWSEYYCRGAEIEQYIKRTAHKYGVYKYIRFRIEYMGATWHEDEGKWEVFLRDVESGREFSDECDFLITATGILNKWKWPDIEGRESYKGRMVHSAQWDPDLTMEKMKDMEIALIGGGSSGIQILPQIQPVANRVDHYMASKTWISPVGFGSEELKSRGAIGNFKHSRSELEHFRSDPKAYPAFRSRIEKLVNSAALITLHGSPLQQQFMTINREAMMKKLEKKPQIMKALEPNWPPGCRRLTPGPGYLEALVEDNVNFVSTKIKCFTADGIETVDGVERKVDLIICATGFDTTLKQPPVLGRNGVSLNDVWEPIPKSYFGIFAPEMPNMMRYIGPNGASGTGGLIHLLECACEYMIKAVQKSQREYIKSLTPKIAAVDKFTEHTDNYFRKTIYTQPCRSWMKRGKEDGRVVTIWPGSALHAINAYDNPRWEDFEYTYLSETRDNFMFWLGNGLTVLQEQNEHTTEYLDTVDKPPVIHPINDVAVDAKPREISIDGV</sequence>
<accession>A0ABR0J077</accession>
<evidence type="ECO:0000313" key="7">
    <source>
        <dbReference type="Proteomes" id="UP001345691"/>
    </source>
</evidence>
<dbReference type="InterPro" id="IPR020946">
    <property type="entry name" value="Flavin_mOase-like"/>
</dbReference>
<evidence type="ECO:0000256" key="2">
    <source>
        <dbReference type="ARBA" id="ARBA00010139"/>
    </source>
</evidence>
<dbReference type="Pfam" id="PF00743">
    <property type="entry name" value="FMO-like"/>
    <property type="match status" value="1"/>
</dbReference>
<comment type="cofactor">
    <cofactor evidence="1">
        <name>FAD</name>
        <dbReference type="ChEBI" id="CHEBI:57692"/>
    </cofactor>
</comment>
<evidence type="ECO:0000256" key="1">
    <source>
        <dbReference type="ARBA" id="ARBA00001974"/>
    </source>
</evidence>
<dbReference type="EMBL" id="JAVRRF010000028">
    <property type="protein sequence ID" value="KAK5052886.1"/>
    <property type="molecule type" value="Genomic_DNA"/>
</dbReference>
<dbReference type="PANTHER" id="PTHR42877:SF7">
    <property type="entry name" value="FLAVIN-BINDING MONOOXYGENASE-RELATED"/>
    <property type="match status" value="1"/>
</dbReference>
<keyword evidence="3" id="KW-0285">Flavoprotein</keyword>
<name>A0ABR0J077_9EURO</name>
<keyword evidence="4" id="KW-0274">FAD</keyword>
<evidence type="ECO:0000256" key="3">
    <source>
        <dbReference type="ARBA" id="ARBA00022630"/>
    </source>
</evidence>
<dbReference type="InterPro" id="IPR051209">
    <property type="entry name" value="FAD-bind_Monooxygenase_sf"/>
</dbReference>
<comment type="similarity">
    <text evidence="2">Belongs to the FAD-binding monooxygenase family.</text>
</comment>
<evidence type="ECO:0000256" key="4">
    <source>
        <dbReference type="ARBA" id="ARBA00022827"/>
    </source>
</evidence>
<organism evidence="6 7">
    <name type="scientific">Exophiala sideris</name>
    <dbReference type="NCBI Taxonomy" id="1016849"/>
    <lineage>
        <taxon>Eukaryota</taxon>
        <taxon>Fungi</taxon>
        <taxon>Dikarya</taxon>
        <taxon>Ascomycota</taxon>
        <taxon>Pezizomycotina</taxon>
        <taxon>Eurotiomycetes</taxon>
        <taxon>Chaetothyriomycetidae</taxon>
        <taxon>Chaetothyriales</taxon>
        <taxon>Herpotrichiellaceae</taxon>
        <taxon>Exophiala</taxon>
    </lineage>
</organism>